<proteinExistence type="predicted"/>
<dbReference type="Pfam" id="PF06283">
    <property type="entry name" value="ThuA"/>
    <property type="match status" value="1"/>
</dbReference>
<dbReference type="EMBL" id="JAGGKV010000005">
    <property type="protein sequence ID" value="MBP1963105.1"/>
    <property type="molecule type" value="Genomic_DNA"/>
</dbReference>
<organism evidence="2 3">
    <name type="scientific">Paenibacillus aceris</name>
    <dbReference type="NCBI Taxonomy" id="869555"/>
    <lineage>
        <taxon>Bacteria</taxon>
        <taxon>Bacillati</taxon>
        <taxon>Bacillota</taxon>
        <taxon>Bacilli</taxon>
        <taxon>Bacillales</taxon>
        <taxon>Paenibacillaceae</taxon>
        <taxon>Paenibacillus</taxon>
    </lineage>
</organism>
<feature type="domain" description="ThuA-like" evidence="1">
    <location>
        <begin position="61"/>
        <end position="266"/>
    </location>
</feature>
<dbReference type="InterPro" id="IPR029010">
    <property type="entry name" value="ThuA-like"/>
</dbReference>
<dbReference type="Proteomes" id="UP001519344">
    <property type="component" value="Unassembled WGS sequence"/>
</dbReference>
<evidence type="ECO:0000313" key="2">
    <source>
        <dbReference type="EMBL" id="MBP1963105.1"/>
    </source>
</evidence>
<dbReference type="RefSeq" id="WP_167066488.1">
    <property type="nucleotide sequence ID" value="NZ_JAAOZR010000045.1"/>
</dbReference>
<keyword evidence="3" id="KW-1185">Reference proteome</keyword>
<evidence type="ECO:0000259" key="1">
    <source>
        <dbReference type="Pfam" id="PF06283"/>
    </source>
</evidence>
<evidence type="ECO:0000313" key="3">
    <source>
        <dbReference type="Proteomes" id="UP001519344"/>
    </source>
</evidence>
<name>A0ABS4HX30_9BACL</name>
<protein>
    <submittedName>
        <fullName evidence="2">Type 1 glutamine amidotransferase</fullName>
    </submittedName>
</protein>
<comment type="caution">
    <text evidence="2">The sequence shown here is derived from an EMBL/GenBank/DDBJ whole genome shotgun (WGS) entry which is preliminary data.</text>
</comment>
<sequence length="277" mass="31041">MPILIISPIRKQKTDHGEMHVEQMNETLKGRHLVFVIGEDEYASEITMPRIAKEAEHKHGAQVTVLSAHPGPAEPANIPGLEALQTADLAVFYLRFRQLPEEQFGYIRAYLEAGKPVIGLRTSTHSFDYPEGHPLARWNDGFGTDVLGAPWIRHFGHSSSTDVSIAWGANEHPILRGVPTHFSCRSWLYQVLPYPPEGALLLLNGHTVNPEDNGWSYTEDTPRVQPVAWTRTHFGGGRVLTTTMGHPEDFEQPAFRRLLLNGIHWAVGAEHWISEGE</sequence>
<reference evidence="2 3" key="1">
    <citation type="submission" date="2021-03" db="EMBL/GenBank/DDBJ databases">
        <title>Genomic Encyclopedia of Type Strains, Phase IV (KMG-IV): sequencing the most valuable type-strain genomes for metagenomic binning, comparative biology and taxonomic classification.</title>
        <authorList>
            <person name="Goeker M."/>
        </authorList>
    </citation>
    <scope>NUCLEOTIDE SEQUENCE [LARGE SCALE GENOMIC DNA]</scope>
    <source>
        <strain evidence="2 3">DSM 24950</strain>
    </source>
</reference>
<dbReference type="InterPro" id="IPR029062">
    <property type="entry name" value="Class_I_gatase-like"/>
</dbReference>
<gene>
    <name evidence="2" type="ORF">J2Z65_002321</name>
</gene>
<dbReference type="SUPFAM" id="SSF52317">
    <property type="entry name" value="Class I glutamine amidotransferase-like"/>
    <property type="match status" value="1"/>
</dbReference>
<accession>A0ABS4HX30</accession>
<dbReference type="Gene3D" id="3.40.50.880">
    <property type="match status" value="1"/>
</dbReference>
<keyword evidence="2" id="KW-0315">Glutamine amidotransferase</keyword>